<protein>
    <recommendedName>
        <fullName evidence="2">Invasion associated locus B (IalB) protein</fullName>
    </recommendedName>
</protein>
<accession>A0A1J5R782</accession>
<dbReference type="AlphaFoldDB" id="A0A1J5R782"/>
<reference evidence="1" key="1">
    <citation type="submission" date="2016-10" db="EMBL/GenBank/DDBJ databases">
        <title>Sequence of Gallionella enrichment culture.</title>
        <authorList>
            <person name="Poehlein A."/>
            <person name="Muehling M."/>
            <person name="Daniel R."/>
        </authorList>
    </citation>
    <scope>NUCLEOTIDE SEQUENCE</scope>
</reference>
<organism evidence="1">
    <name type="scientific">mine drainage metagenome</name>
    <dbReference type="NCBI Taxonomy" id="410659"/>
    <lineage>
        <taxon>unclassified sequences</taxon>
        <taxon>metagenomes</taxon>
        <taxon>ecological metagenomes</taxon>
    </lineage>
</organism>
<name>A0A1J5R782_9ZZZZ</name>
<sequence length="171" mass="18149">MAKYSISAAAALAIATAFSAQAMASAPKLLQKSGDWSSYVYHGRGGKVCYATSEPTRAGKGVPHRGAPLFSVTNRTSDKSAWVISIDMGVKLKAEAPVALEIGRKTYALYAKDNEAWALHDKETVQAMMKAGSVAITATAHDGKHIADLYAMKGFSQSLAAIDRECGLRPK</sequence>
<evidence type="ECO:0000313" key="1">
    <source>
        <dbReference type="EMBL" id="OIQ87908.1"/>
    </source>
</evidence>
<dbReference type="EMBL" id="MLJW01000397">
    <property type="protein sequence ID" value="OIQ87908.1"/>
    <property type="molecule type" value="Genomic_DNA"/>
</dbReference>
<gene>
    <name evidence="1" type="ORF">GALL_302030</name>
</gene>
<proteinExistence type="predicted"/>
<evidence type="ECO:0008006" key="2">
    <source>
        <dbReference type="Google" id="ProtNLM"/>
    </source>
</evidence>
<comment type="caution">
    <text evidence="1">The sequence shown here is derived from an EMBL/GenBank/DDBJ whole genome shotgun (WGS) entry which is preliminary data.</text>
</comment>